<dbReference type="Proteomes" id="UP000308199">
    <property type="component" value="Unassembled WGS sequence"/>
</dbReference>
<proteinExistence type="predicted"/>
<sequence length="245" mass="25931">MANPDNISFAAASDAARFANDARTEHIEKGSKDVSLAAAQDASRLTAADPSIGPLRNTALVNLEHITSKEAQIIESEEHRALGYKPPPESLAALAQSAAALNEQLSATSREERGSQPTVVLKEAARADAAQLAVETCDAVGAIPTVDLDSITKEEAALLQSEEQKRRVHFGNLPSGSLASVAQSVADRNLTGNRVNGGPAGIDPNHLSQEEASRLMSEEHRRIGHNPPRNSLAAQAQSIVRSEQQ</sequence>
<dbReference type="OrthoDB" id="2799468at2759"/>
<accession>A0A4V3XCK8</accession>
<evidence type="ECO:0000313" key="3">
    <source>
        <dbReference type="EMBL" id="THH06313.1"/>
    </source>
</evidence>
<reference evidence="3 4" key="1">
    <citation type="submission" date="2019-02" db="EMBL/GenBank/DDBJ databases">
        <title>Genome sequencing of the rare red list fungi Phellinidium pouzarii.</title>
        <authorList>
            <person name="Buettner E."/>
            <person name="Kellner H."/>
        </authorList>
    </citation>
    <scope>NUCLEOTIDE SEQUENCE [LARGE SCALE GENOMIC DNA]</scope>
    <source>
        <strain evidence="3 4">DSM 108285</strain>
    </source>
</reference>
<feature type="region of interest" description="Disordered" evidence="1">
    <location>
        <begin position="189"/>
        <end position="245"/>
    </location>
</feature>
<organism evidence="3 4">
    <name type="scientific">Phellinidium pouzarii</name>
    <dbReference type="NCBI Taxonomy" id="167371"/>
    <lineage>
        <taxon>Eukaryota</taxon>
        <taxon>Fungi</taxon>
        <taxon>Dikarya</taxon>
        <taxon>Basidiomycota</taxon>
        <taxon>Agaricomycotina</taxon>
        <taxon>Agaricomycetes</taxon>
        <taxon>Hymenochaetales</taxon>
        <taxon>Hymenochaetaceae</taxon>
        <taxon>Phellinidium</taxon>
    </lineage>
</organism>
<evidence type="ECO:0000313" key="4">
    <source>
        <dbReference type="Proteomes" id="UP000308199"/>
    </source>
</evidence>
<feature type="compositionally biased region" description="Basic and acidic residues" evidence="1">
    <location>
        <begin position="208"/>
        <end position="221"/>
    </location>
</feature>
<dbReference type="InterPro" id="IPR007011">
    <property type="entry name" value="LEA_SMP_dom"/>
</dbReference>
<dbReference type="EMBL" id="SGPK01000203">
    <property type="protein sequence ID" value="THH06313.1"/>
    <property type="molecule type" value="Genomic_DNA"/>
</dbReference>
<dbReference type="AlphaFoldDB" id="A0A4V3XCK8"/>
<evidence type="ECO:0000259" key="2">
    <source>
        <dbReference type="Pfam" id="PF04927"/>
    </source>
</evidence>
<feature type="domain" description="SMP" evidence="2">
    <location>
        <begin position="65"/>
        <end position="104"/>
    </location>
</feature>
<gene>
    <name evidence="3" type="ORF">EW145_g4171</name>
</gene>
<protein>
    <recommendedName>
        <fullName evidence="2">SMP domain-containing protein</fullName>
    </recommendedName>
</protein>
<dbReference type="Pfam" id="PF04927">
    <property type="entry name" value="SMP"/>
    <property type="match status" value="1"/>
</dbReference>
<comment type="caution">
    <text evidence="3">The sequence shown here is derived from an EMBL/GenBank/DDBJ whole genome shotgun (WGS) entry which is preliminary data.</text>
</comment>
<keyword evidence="4" id="KW-1185">Reference proteome</keyword>
<feature type="compositionally biased region" description="Polar residues" evidence="1">
    <location>
        <begin position="228"/>
        <end position="245"/>
    </location>
</feature>
<evidence type="ECO:0000256" key="1">
    <source>
        <dbReference type="SAM" id="MobiDB-lite"/>
    </source>
</evidence>
<name>A0A4V3XCK8_9AGAM</name>